<comment type="caution">
    <text evidence="3">The sequence shown here is derived from an EMBL/GenBank/DDBJ whole genome shotgun (WGS) entry which is preliminary data.</text>
</comment>
<accession>A0ABR4BMM6</accession>
<proteinExistence type="predicted"/>
<reference evidence="3 4" key="1">
    <citation type="submission" date="2024-09" db="EMBL/GenBank/DDBJ databases">
        <title>Rethinking Asexuality: The Enigmatic Case of Functional Sexual Genes in Lepraria (Stereocaulaceae).</title>
        <authorList>
            <person name="Doellman M."/>
            <person name="Sun Y."/>
            <person name="Barcenas-Pena A."/>
            <person name="Lumbsch H.T."/>
            <person name="Grewe F."/>
        </authorList>
    </citation>
    <scope>NUCLEOTIDE SEQUENCE [LARGE SCALE GENOMIC DNA]</scope>
    <source>
        <strain evidence="3 4">Grewe 0041</strain>
    </source>
</reference>
<dbReference type="SUPFAM" id="SSF51430">
    <property type="entry name" value="NAD(P)-linked oxidoreductase"/>
    <property type="match status" value="1"/>
</dbReference>
<sequence>MSRVKVIFGVAAWGSRPLETSQGYLDILKEHNVKDLDTAHIYAGSEKALGELGAPANFVIHSKAPGFASGALKRDSILAAAKQTFEQLGVKSVWQSSRTFGLSNFKPEDVRQIYDFAKSKGYVLPTVYQGNYNPVARHCDKILFPLLRELKIAFYAYSPLAGGFLVKDAETLRKGGGVGRWDPNDRVGELYHHHYNRPLLVEALLGVGIHRQ</sequence>
<keyword evidence="1" id="KW-0560">Oxidoreductase</keyword>
<name>A0ABR4BMM6_9LECA</name>
<protein>
    <recommendedName>
        <fullName evidence="2">NADP-dependent oxidoreductase domain-containing protein</fullName>
    </recommendedName>
</protein>
<dbReference type="PANTHER" id="PTHR43364:SF4">
    <property type="entry name" value="NAD(P)-LINKED OXIDOREDUCTASE SUPERFAMILY PROTEIN"/>
    <property type="match status" value="1"/>
</dbReference>
<gene>
    <name evidence="3" type="ORF">ABVK25_000344</name>
</gene>
<dbReference type="Proteomes" id="UP001590951">
    <property type="component" value="Unassembled WGS sequence"/>
</dbReference>
<keyword evidence="4" id="KW-1185">Reference proteome</keyword>
<dbReference type="EMBL" id="JBHFEH010000001">
    <property type="protein sequence ID" value="KAL2059052.1"/>
    <property type="molecule type" value="Genomic_DNA"/>
</dbReference>
<dbReference type="Gene3D" id="3.20.20.100">
    <property type="entry name" value="NADP-dependent oxidoreductase domain"/>
    <property type="match status" value="2"/>
</dbReference>
<dbReference type="InterPro" id="IPR050523">
    <property type="entry name" value="AKR_Detox_Biosynth"/>
</dbReference>
<evidence type="ECO:0000313" key="4">
    <source>
        <dbReference type="Proteomes" id="UP001590951"/>
    </source>
</evidence>
<dbReference type="InterPro" id="IPR036812">
    <property type="entry name" value="NAD(P)_OxRdtase_dom_sf"/>
</dbReference>
<evidence type="ECO:0000259" key="2">
    <source>
        <dbReference type="Pfam" id="PF00248"/>
    </source>
</evidence>
<feature type="domain" description="NADP-dependent oxidoreductase" evidence="2">
    <location>
        <begin position="6"/>
        <end position="91"/>
    </location>
</feature>
<evidence type="ECO:0000313" key="3">
    <source>
        <dbReference type="EMBL" id="KAL2059052.1"/>
    </source>
</evidence>
<feature type="domain" description="NADP-dependent oxidoreductase" evidence="2">
    <location>
        <begin position="98"/>
        <end position="171"/>
    </location>
</feature>
<organism evidence="3 4">
    <name type="scientific">Lepraria finkii</name>
    <dbReference type="NCBI Taxonomy" id="1340010"/>
    <lineage>
        <taxon>Eukaryota</taxon>
        <taxon>Fungi</taxon>
        <taxon>Dikarya</taxon>
        <taxon>Ascomycota</taxon>
        <taxon>Pezizomycotina</taxon>
        <taxon>Lecanoromycetes</taxon>
        <taxon>OSLEUM clade</taxon>
        <taxon>Lecanoromycetidae</taxon>
        <taxon>Lecanorales</taxon>
        <taxon>Lecanorineae</taxon>
        <taxon>Stereocaulaceae</taxon>
        <taxon>Lepraria</taxon>
    </lineage>
</organism>
<dbReference type="PANTHER" id="PTHR43364">
    <property type="entry name" value="NADH-SPECIFIC METHYLGLYOXAL REDUCTASE-RELATED"/>
    <property type="match status" value="1"/>
</dbReference>
<dbReference type="Pfam" id="PF00248">
    <property type="entry name" value="Aldo_ket_red"/>
    <property type="match status" value="2"/>
</dbReference>
<evidence type="ECO:0000256" key="1">
    <source>
        <dbReference type="ARBA" id="ARBA00023002"/>
    </source>
</evidence>
<dbReference type="InterPro" id="IPR023210">
    <property type="entry name" value="NADP_OxRdtase_dom"/>
</dbReference>